<reference evidence="2 3" key="1">
    <citation type="submission" date="2024-09" db="EMBL/GenBank/DDBJ databases">
        <authorList>
            <person name="Sun Q."/>
            <person name="Mori K."/>
        </authorList>
    </citation>
    <scope>NUCLEOTIDE SEQUENCE [LARGE SCALE GENOMIC DNA]</scope>
    <source>
        <strain evidence="2 3">TBRC 3947</strain>
    </source>
</reference>
<organism evidence="2 3">
    <name type="scientific">Phytohabitans kaempferiae</name>
    <dbReference type="NCBI Taxonomy" id="1620943"/>
    <lineage>
        <taxon>Bacteria</taxon>
        <taxon>Bacillati</taxon>
        <taxon>Actinomycetota</taxon>
        <taxon>Actinomycetes</taxon>
        <taxon>Micromonosporales</taxon>
        <taxon>Micromonosporaceae</taxon>
    </lineage>
</organism>
<keyword evidence="1" id="KW-0812">Transmembrane</keyword>
<keyword evidence="3" id="KW-1185">Reference proteome</keyword>
<evidence type="ECO:0000313" key="2">
    <source>
        <dbReference type="EMBL" id="MFC0531293.1"/>
    </source>
</evidence>
<sequence>MVEESGRSKAGPVGVVDVVLAALAIAALGLAIAAVAYLARHPMVGEEPTEPPRPVTQVSVRS</sequence>
<gene>
    <name evidence="2" type="ORF">ACFFIA_26985</name>
</gene>
<name>A0ABV6M9D1_9ACTN</name>
<keyword evidence="1" id="KW-1133">Transmembrane helix</keyword>
<dbReference type="RefSeq" id="WP_377255465.1">
    <property type="nucleotide sequence ID" value="NZ_JBHLUH010000058.1"/>
</dbReference>
<accession>A0ABV6M9D1</accession>
<dbReference type="EMBL" id="JBHLUH010000058">
    <property type="protein sequence ID" value="MFC0531293.1"/>
    <property type="molecule type" value="Genomic_DNA"/>
</dbReference>
<protein>
    <submittedName>
        <fullName evidence="2">Uncharacterized protein</fullName>
    </submittedName>
</protein>
<proteinExistence type="predicted"/>
<evidence type="ECO:0000256" key="1">
    <source>
        <dbReference type="SAM" id="Phobius"/>
    </source>
</evidence>
<dbReference type="Proteomes" id="UP001589867">
    <property type="component" value="Unassembled WGS sequence"/>
</dbReference>
<evidence type="ECO:0000313" key="3">
    <source>
        <dbReference type="Proteomes" id="UP001589867"/>
    </source>
</evidence>
<keyword evidence="1" id="KW-0472">Membrane</keyword>
<comment type="caution">
    <text evidence="2">The sequence shown here is derived from an EMBL/GenBank/DDBJ whole genome shotgun (WGS) entry which is preliminary data.</text>
</comment>
<feature type="transmembrane region" description="Helical" evidence="1">
    <location>
        <begin position="20"/>
        <end position="39"/>
    </location>
</feature>